<accession>A0A6G1Q3T7</accession>
<dbReference type="PROSITE" id="PS50238">
    <property type="entry name" value="RHOGAP"/>
    <property type="match status" value="1"/>
</dbReference>
<organism evidence="7 8">
    <name type="scientific">Channa argus</name>
    <name type="common">Northern snakehead</name>
    <name type="synonym">Ophicephalus argus</name>
    <dbReference type="NCBI Taxonomy" id="215402"/>
    <lineage>
        <taxon>Eukaryota</taxon>
        <taxon>Metazoa</taxon>
        <taxon>Chordata</taxon>
        <taxon>Craniata</taxon>
        <taxon>Vertebrata</taxon>
        <taxon>Euteleostomi</taxon>
        <taxon>Actinopterygii</taxon>
        <taxon>Neopterygii</taxon>
        <taxon>Teleostei</taxon>
        <taxon>Neoteleostei</taxon>
        <taxon>Acanthomorphata</taxon>
        <taxon>Anabantaria</taxon>
        <taxon>Anabantiformes</taxon>
        <taxon>Channoidei</taxon>
        <taxon>Channidae</taxon>
        <taxon>Channa</taxon>
    </lineage>
</organism>
<protein>
    <submittedName>
        <fullName evidence="7">SLIT-ROBO Rho GTPase-activating protein 2</fullName>
    </submittedName>
</protein>
<evidence type="ECO:0000256" key="4">
    <source>
        <dbReference type="SAM" id="MobiDB-lite"/>
    </source>
</evidence>
<evidence type="ECO:0000313" key="7">
    <source>
        <dbReference type="EMBL" id="KAF3696846.1"/>
    </source>
</evidence>
<dbReference type="PROSITE" id="PS51741">
    <property type="entry name" value="F_BAR"/>
    <property type="match status" value="1"/>
</dbReference>
<evidence type="ECO:0000256" key="2">
    <source>
        <dbReference type="PROSITE-ProRule" id="PRU01077"/>
    </source>
</evidence>
<dbReference type="CDD" id="cd07656">
    <property type="entry name" value="F-BAR_srGAP"/>
    <property type="match status" value="1"/>
</dbReference>
<dbReference type="InterPro" id="IPR000198">
    <property type="entry name" value="RhoGAP_dom"/>
</dbReference>
<dbReference type="AlphaFoldDB" id="A0A6G1Q3T7"/>
<dbReference type="Gene3D" id="1.10.555.10">
    <property type="entry name" value="Rho GTPase activation protein"/>
    <property type="match status" value="1"/>
</dbReference>
<feature type="region of interest" description="Disordered" evidence="4">
    <location>
        <begin position="732"/>
        <end position="767"/>
    </location>
</feature>
<dbReference type="InterPro" id="IPR051627">
    <property type="entry name" value="SLIT-ROBO_RhoGAP"/>
</dbReference>
<evidence type="ECO:0000259" key="5">
    <source>
        <dbReference type="PROSITE" id="PS50238"/>
    </source>
</evidence>
<name>A0A6G1Q3T7_CHAAH</name>
<keyword evidence="1 2" id="KW-0175">Coiled coil</keyword>
<reference evidence="8" key="2">
    <citation type="submission" date="2019-02" db="EMBL/GenBank/DDBJ databases">
        <title>Opniocepnalus argus Var Kimnra genome.</title>
        <authorList>
            <person name="Zhou C."/>
            <person name="Xiao S."/>
        </authorList>
    </citation>
    <scope>NUCLEOTIDE SEQUENCE [LARGE SCALE GENOMIC DNA]</scope>
</reference>
<reference evidence="7 8" key="1">
    <citation type="submission" date="2019-02" db="EMBL/GenBank/DDBJ databases">
        <title>Opniocepnalus argus genome.</title>
        <authorList>
            <person name="Zhou C."/>
            <person name="Xiao S."/>
        </authorList>
    </citation>
    <scope>NUCLEOTIDE SEQUENCE [LARGE SCALE GENOMIC DNA]</scope>
    <source>
        <strain evidence="7">OARG1902GOOAL</strain>
        <tissue evidence="7">Muscle</tissue>
    </source>
</reference>
<dbReference type="Proteomes" id="UP000503349">
    <property type="component" value="Chromosome 12"/>
</dbReference>
<feature type="domain" description="Rho-GAP" evidence="5">
    <location>
        <begin position="400"/>
        <end position="587"/>
    </location>
</feature>
<dbReference type="SUPFAM" id="SSF103657">
    <property type="entry name" value="BAR/IMD domain-like"/>
    <property type="match status" value="1"/>
</dbReference>
<keyword evidence="8" id="KW-1185">Reference proteome</keyword>
<dbReference type="Pfam" id="PF00620">
    <property type="entry name" value="RhoGAP"/>
    <property type="match status" value="1"/>
</dbReference>
<evidence type="ECO:0000313" key="8">
    <source>
        <dbReference type="Proteomes" id="UP000503349"/>
    </source>
</evidence>
<dbReference type="InterPro" id="IPR031160">
    <property type="entry name" value="F_BAR_dom"/>
</dbReference>
<dbReference type="InterPro" id="IPR008936">
    <property type="entry name" value="Rho_GTPase_activation_prot"/>
</dbReference>
<dbReference type="Pfam" id="PF00611">
    <property type="entry name" value="FCH"/>
    <property type="match status" value="1"/>
</dbReference>
<sequence>MTSHVKLRRERGSVVDYDTQVKEVRCQLVDQLKVLDLQIEQKSQQLQDLTDYLRRRGEIEGEYARSLEKLAERFTSRIKRKDPSSHTVAQVWLTLLSQTRQESKDHSVLSENCSNFLIQPLTHCLEYTQRLAKKSTKISDTRVCVQAWRTYYQYHSEYVCAEGKLKEAEKQEEKQKQSAAKKQERLIEKRQRKAQEIYLKCSKARNDYLLNLAAANASMNKYYLQDISTLIDCADVGYHFSLGRVMQAYLSRRWWSQQNLGTGLQQLQDAVSGLDQSQDRDRLLQDHYNTFSMPLRFPYQPHEGDQVSEVSAEHEMRCELETRFKQIQTRLKAVTEETEEATKSMSAAQSSLVDNIGDDDLDLTSGNGSSQEGNTEILTVKPSVARRRANLQETENFYFIKVKEYLVGSSLVSKLQAKHDLLKVAVEKGLHHEGIFRVPGSQVEINNLRDAFERGEDPLAERRYDLDSVAGVLKLYFRGLENPLFPIDSTSLLLEFAQIKNEAERATQLKTVISSYPEAVIIVMRYLFAFLHHVSQYSDENMMQPYNLAVCFGPSLVRGAEDDDVVTLQPQINALVKNIILQHESIFPSQSEIEGPVYEICMSLEDDDCEPLVDEGDVEAEYTQSKDELETGSLVDISTTSFAAPTQKFDKRPRANSSGSVDQKRFTAVGGSFPTCGKVMLQIPVGPHSRPRRVPSPGYRLQENFSEDTVVHVDKDVCRQMDSVFRELLTRQVTQDPSSTSSFQTKGKRDGRRGRGAGLFKAADPLE</sequence>
<dbReference type="InterPro" id="IPR027267">
    <property type="entry name" value="AH/BAR_dom_sf"/>
</dbReference>
<dbReference type="PANTHER" id="PTHR14166">
    <property type="entry name" value="SLIT-ROBO RHO GTPASE ACTIVATING PROTEIN"/>
    <property type="match status" value="1"/>
</dbReference>
<dbReference type="InterPro" id="IPR001060">
    <property type="entry name" value="FCH_dom"/>
</dbReference>
<dbReference type="SMART" id="SM00055">
    <property type="entry name" value="FCH"/>
    <property type="match status" value="1"/>
</dbReference>
<evidence type="ECO:0000256" key="1">
    <source>
        <dbReference type="ARBA" id="ARBA00023054"/>
    </source>
</evidence>
<evidence type="ECO:0000256" key="3">
    <source>
        <dbReference type="SAM" id="Coils"/>
    </source>
</evidence>
<proteinExistence type="predicted"/>
<feature type="domain" description="F-BAR" evidence="6">
    <location>
        <begin position="19"/>
        <end position="279"/>
    </location>
</feature>
<feature type="coiled-coil region" evidence="3">
    <location>
        <begin position="158"/>
        <end position="189"/>
    </location>
</feature>
<dbReference type="GO" id="GO:0007165">
    <property type="term" value="P:signal transduction"/>
    <property type="evidence" value="ECO:0007669"/>
    <property type="project" value="InterPro"/>
</dbReference>
<dbReference type="SUPFAM" id="SSF48350">
    <property type="entry name" value="GTPase activation domain, GAP"/>
    <property type="match status" value="1"/>
</dbReference>
<dbReference type="EMBL" id="CM015723">
    <property type="protein sequence ID" value="KAF3696846.1"/>
    <property type="molecule type" value="Genomic_DNA"/>
</dbReference>
<gene>
    <name evidence="7" type="ORF">EXN66_Car012525</name>
</gene>
<evidence type="ECO:0000259" key="6">
    <source>
        <dbReference type="PROSITE" id="PS51741"/>
    </source>
</evidence>
<dbReference type="SMART" id="SM00324">
    <property type="entry name" value="RhoGAP"/>
    <property type="match status" value="1"/>
</dbReference>
<feature type="compositionally biased region" description="Polar residues" evidence="4">
    <location>
        <begin position="732"/>
        <end position="745"/>
    </location>
</feature>
<dbReference type="Gene3D" id="1.20.1270.60">
    <property type="entry name" value="Arfaptin homology (AH) domain/BAR domain"/>
    <property type="match status" value="1"/>
</dbReference>